<dbReference type="SMART" id="SM00448">
    <property type="entry name" value="REC"/>
    <property type="match status" value="1"/>
</dbReference>
<evidence type="ECO:0000256" key="2">
    <source>
        <dbReference type="PROSITE-ProRule" id="PRU00169"/>
    </source>
</evidence>
<dbReference type="Gene3D" id="3.40.50.2300">
    <property type="match status" value="1"/>
</dbReference>
<keyword evidence="1 2" id="KW-0597">Phosphoprotein</keyword>
<dbReference type="RefSeq" id="WP_169132539.1">
    <property type="nucleotide sequence ID" value="NZ_CAWPLS010000306.1"/>
</dbReference>
<dbReference type="PANTHER" id="PTHR44591:SF3">
    <property type="entry name" value="RESPONSE REGULATORY DOMAIN-CONTAINING PROTEIN"/>
    <property type="match status" value="1"/>
</dbReference>
<dbReference type="InterPro" id="IPR001789">
    <property type="entry name" value="Sig_transdc_resp-reg_receiver"/>
</dbReference>
<evidence type="ECO:0000259" key="3">
    <source>
        <dbReference type="PROSITE" id="PS50110"/>
    </source>
</evidence>
<dbReference type="PANTHER" id="PTHR44591">
    <property type="entry name" value="STRESS RESPONSE REGULATOR PROTEIN 1"/>
    <property type="match status" value="1"/>
</dbReference>
<evidence type="ECO:0000313" key="4">
    <source>
        <dbReference type="EMBL" id="WRL46675.1"/>
    </source>
</evidence>
<accession>A0ABZ1ALC9</accession>
<dbReference type="PROSITE" id="PS50110">
    <property type="entry name" value="RESPONSE_REGULATORY"/>
    <property type="match status" value="1"/>
</dbReference>
<dbReference type="EMBL" id="CP141259">
    <property type="protein sequence ID" value="WRL46675.1"/>
    <property type="molecule type" value="Genomic_DNA"/>
</dbReference>
<dbReference type="SUPFAM" id="SSF52172">
    <property type="entry name" value="CheY-like"/>
    <property type="match status" value="1"/>
</dbReference>
<protein>
    <submittedName>
        <fullName evidence="4">Response regulator</fullName>
    </submittedName>
</protein>
<keyword evidence="5" id="KW-1185">Reference proteome</keyword>
<dbReference type="InterPro" id="IPR050595">
    <property type="entry name" value="Bact_response_regulator"/>
</dbReference>
<evidence type="ECO:0000256" key="1">
    <source>
        <dbReference type="ARBA" id="ARBA00022553"/>
    </source>
</evidence>
<dbReference type="Proteomes" id="UP001626593">
    <property type="component" value="Chromosome"/>
</dbReference>
<gene>
    <name evidence="4" type="ORF">U5817_01120</name>
</gene>
<feature type="modified residue" description="4-aspartylphosphate" evidence="2">
    <location>
        <position position="57"/>
    </location>
</feature>
<dbReference type="InterPro" id="IPR011006">
    <property type="entry name" value="CheY-like_superfamily"/>
</dbReference>
<dbReference type="CDD" id="cd00156">
    <property type="entry name" value="REC"/>
    <property type="match status" value="1"/>
</dbReference>
<organism evidence="4 5">
    <name type="scientific">Aromatoleum evansii</name>
    <name type="common">Azoarcus evansii</name>
    <dbReference type="NCBI Taxonomy" id="59406"/>
    <lineage>
        <taxon>Bacteria</taxon>
        <taxon>Pseudomonadati</taxon>
        <taxon>Pseudomonadota</taxon>
        <taxon>Betaproteobacteria</taxon>
        <taxon>Rhodocyclales</taxon>
        <taxon>Rhodocyclaceae</taxon>
        <taxon>Aromatoleum</taxon>
    </lineage>
</organism>
<name>A0ABZ1ALC9_AROEV</name>
<feature type="domain" description="Response regulatory" evidence="3">
    <location>
        <begin position="8"/>
        <end position="123"/>
    </location>
</feature>
<proteinExistence type="predicted"/>
<dbReference type="Pfam" id="PF00072">
    <property type="entry name" value="Response_reg"/>
    <property type="match status" value="1"/>
</dbReference>
<evidence type="ECO:0000313" key="5">
    <source>
        <dbReference type="Proteomes" id="UP001626593"/>
    </source>
</evidence>
<reference evidence="4 5" key="1">
    <citation type="submission" date="2023-12" db="EMBL/GenBank/DDBJ databases">
        <title>A. evansii MAY27, complete genome.</title>
        <authorList>
            <person name="Wang Y."/>
        </authorList>
    </citation>
    <scope>NUCLEOTIDE SEQUENCE [LARGE SCALE GENOMIC DNA]</scope>
    <source>
        <strain evidence="4 5">MAY27</strain>
    </source>
</reference>
<sequence length="127" mass="13647">MSATSLPRVLVVEDEPLVACVVEGLLASRGLAVDVARDGDEAIGKLGGTAYRLVVTDLMMPVRDGEQLVRWMREVAALDTPVIVLSAIRDARQRERLEALGVSAILHKPLDMDGFLQRALELAGADA</sequence>